<gene>
    <name evidence="1" type="ORF">AD951_00195</name>
</gene>
<accession>A0A149V570</accession>
<sequence>MSTSQLSFFDTSALGGSQSNLYWGELPGDRALEEAAAAAQQVAKAPAPIPAVLPKVDFALTGTRGLAQGWKERARDNLAAIRLLATLEAEDRNTSPDEQAVLARFTGFGAGELANSLFPRAGETFRSGWEEIGSQLEELTSQQERAGLARATQYAHYTPELIVHAMWDLAAQMGFRGGRALEPGCGTGLFMASVPPKLAPKTAWTAIENDPLTARITRKLFPNQWVRSEDFTTAKLAERYDLVIGKASRRKGSSRSTQRSSRA</sequence>
<comment type="caution">
    <text evidence="1">The sequence shown here is derived from an EMBL/GenBank/DDBJ whole genome shotgun (WGS) entry which is preliminary data.</text>
</comment>
<evidence type="ECO:0000313" key="1">
    <source>
        <dbReference type="EMBL" id="KXV75083.1"/>
    </source>
</evidence>
<evidence type="ECO:0008006" key="3">
    <source>
        <dbReference type="Google" id="ProtNLM"/>
    </source>
</evidence>
<protein>
    <recommendedName>
        <fullName evidence="3">DNA methylase</fullName>
    </recommendedName>
</protein>
<proteinExistence type="predicted"/>
<dbReference type="Proteomes" id="UP000075377">
    <property type="component" value="Unassembled WGS sequence"/>
</dbReference>
<organism evidence="1 2">
    <name type="scientific">Acetobacter malorum</name>
    <dbReference type="NCBI Taxonomy" id="178901"/>
    <lineage>
        <taxon>Bacteria</taxon>
        <taxon>Pseudomonadati</taxon>
        <taxon>Pseudomonadota</taxon>
        <taxon>Alphaproteobacteria</taxon>
        <taxon>Acetobacterales</taxon>
        <taxon>Acetobacteraceae</taxon>
        <taxon>Acetobacter</taxon>
    </lineage>
</organism>
<dbReference type="SUPFAM" id="SSF53335">
    <property type="entry name" value="S-adenosyl-L-methionine-dependent methyltransferases"/>
    <property type="match status" value="1"/>
</dbReference>
<dbReference type="PATRIC" id="fig|178901.14.peg.2600"/>
<evidence type="ECO:0000313" key="2">
    <source>
        <dbReference type="Proteomes" id="UP000075377"/>
    </source>
</evidence>
<dbReference type="Gene3D" id="3.40.50.150">
    <property type="entry name" value="Vaccinia Virus protein VP39"/>
    <property type="match status" value="1"/>
</dbReference>
<reference evidence="1 2" key="1">
    <citation type="submission" date="2015-06" db="EMBL/GenBank/DDBJ databases">
        <title>Improved classification and identification of acetic acid bacteria using matrix-assisted laser desorption/ionization time-of-flight mass spectrometry; Gluconobacter nephelii and Gluconobacter uchimurae are later heterotypic synonyms of Gluconobacter japonicus and Gluconobacter oxydans, respectively.</title>
        <authorList>
            <person name="Li L."/>
            <person name="Cleenwerck I."/>
            <person name="De Vuyst L."/>
            <person name="Vandamme P."/>
        </authorList>
    </citation>
    <scope>NUCLEOTIDE SEQUENCE [LARGE SCALE GENOMIC DNA]</scope>
    <source>
        <strain evidence="1 2">LMG 1699</strain>
    </source>
</reference>
<dbReference type="EMBL" id="LHZX01000039">
    <property type="protein sequence ID" value="KXV75083.1"/>
    <property type="molecule type" value="Genomic_DNA"/>
</dbReference>
<dbReference type="AlphaFoldDB" id="A0A149V570"/>
<name>A0A149V570_9PROT</name>
<dbReference type="InterPro" id="IPR029063">
    <property type="entry name" value="SAM-dependent_MTases_sf"/>
</dbReference>